<dbReference type="SUPFAM" id="SSF46894">
    <property type="entry name" value="C-terminal effector domain of the bipartite response regulators"/>
    <property type="match status" value="1"/>
</dbReference>
<dbReference type="RefSeq" id="WP_259857882.1">
    <property type="nucleotide sequence ID" value="NZ_BAAAST010000016.1"/>
</dbReference>
<dbReference type="EMBL" id="CP073720">
    <property type="protein sequence ID" value="UWP80124.1"/>
    <property type="molecule type" value="Genomic_DNA"/>
</dbReference>
<feature type="domain" description="Bacterial transcriptional activator" evidence="1">
    <location>
        <begin position="101"/>
        <end position="245"/>
    </location>
</feature>
<dbReference type="InterPro" id="IPR036388">
    <property type="entry name" value="WH-like_DNA-bd_sf"/>
</dbReference>
<accession>A0ABY5VSJ7</accession>
<dbReference type="Pfam" id="PF03704">
    <property type="entry name" value="BTAD"/>
    <property type="match status" value="1"/>
</dbReference>
<proteinExistence type="predicted"/>
<evidence type="ECO:0000313" key="3">
    <source>
        <dbReference type="Proteomes" id="UP001059617"/>
    </source>
</evidence>
<dbReference type="Proteomes" id="UP001059617">
    <property type="component" value="Chromosome"/>
</dbReference>
<evidence type="ECO:0000259" key="1">
    <source>
        <dbReference type="SMART" id="SM01043"/>
    </source>
</evidence>
<reference evidence="2" key="1">
    <citation type="submission" date="2021-04" db="EMBL/GenBank/DDBJ databases">
        <authorList>
            <person name="Hartkoorn R.C."/>
            <person name="Beaudoing E."/>
            <person name="Hot D."/>
        </authorList>
    </citation>
    <scope>NUCLEOTIDE SEQUENCE</scope>
    <source>
        <strain evidence="2">NRRL B-16292</strain>
    </source>
</reference>
<dbReference type="InterPro" id="IPR005158">
    <property type="entry name" value="BTAD"/>
</dbReference>
<name>A0ABY5VSJ7_9ACTN</name>
<evidence type="ECO:0000313" key="2">
    <source>
        <dbReference type="EMBL" id="UWP80124.1"/>
    </source>
</evidence>
<dbReference type="InterPro" id="IPR011990">
    <property type="entry name" value="TPR-like_helical_dom_sf"/>
</dbReference>
<dbReference type="SMART" id="SM01043">
    <property type="entry name" value="BTAD"/>
    <property type="match status" value="1"/>
</dbReference>
<gene>
    <name evidence="2" type="ORF">Dfulv_33855</name>
</gene>
<dbReference type="SUPFAM" id="SSF48452">
    <property type="entry name" value="TPR-like"/>
    <property type="match status" value="1"/>
</dbReference>
<sequence>MGQFFLEIDGQAVRRWRAGRAQRLFQYLVMRHDQPVSSETLNELLWPGTATRQASGLKVAVHALREILSNAQGGNATQRGSSVELLSCSNGYVLETKDVSIDFEELADNVESARALERRGDVGASLDHHRAAVERYSGHFLDGESEDWIYSRREWLKDLALRSLERLVEDAMSRGDHDAAISYCHRTLDIDPCHEESYQVLILAHACLGRLGRVKCLYELCCNRLREELDVEPAPDTKRLVAQAVRGRLTRPDRRLAVRTA</sequence>
<dbReference type="PANTHER" id="PTHR35807">
    <property type="entry name" value="TRANSCRIPTIONAL REGULATOR REDD-RELATED"/>
    <property type="match status" value="1"/>
</dbReference>
<keyword evidence="3" id="KW-1185">Reference proteome</keyword>
<dbReference type="Gene3D" id="1.10.10.10">
    <property type="entry name" value="Winged helix-like DNA-binding domain superfamily/Winged helix DNA-binding domain"/>
    <property type="match status" value="1"/>
</dbReference>
<dbReference type="Gene3D" id="1.25.40.10">
    <property type="entry name" value="Tetratricopeptide repeat domain"/>
    <property type="match status" value="1"/>
</dbReference>
<protein>
    <recommendedName>
        <fullName evidence="1">Bacterial transcriptional activator domain-containing protein</fullName>
    </recommendedName>
</protein>
<dbReference type="InterPro" id="IPR051677">
    <property type="entry name" value="AfsR-DnrI-RedD_regulator"/>
</dbReference>
<dbReference type="InterPro" id="IPR016032">
    <property type="entry name" value="Sig_transdc_resp-reg_C-effctor"/>
</dbReference>
<organism evidence="2 3">
    <name type="scientific">Dactylosporangium fulvum</name>
    <dbReference type="NCBI Taxonomy" id="53359"/>
    <lineage>
        <taxon>Bacteria</taxon>
        <taxon>Bacillati</taxon>
        <taxon>Actinomycetota</taxon>
        <taxon>Actinomycetes</taxon>
        <taxon>Micromonosporales</taxon>
        <taxon>Micromonosporaceae</taxon>
        <taxon>Dactylosporangium</taxon>
    </lineage>
</organism>
<reference evidence="2" key="2">
    <citation type="submission" date="2022-09" db="EMBL/GenBank/DDBJ databases">
        <title>Biosynthetic gene clusters of Dactylosporangioum fulvum.</title>
        <authorList>
            <person name="Caradec T."/>
        </authorList>
    </citation>
    <scope>NUCLEOTIDE SEQUENCE</scope>
    <source>
        <strain evidence="2">NRRL B-16292</strain>
    </source>
</reference>